<feature type="signal peptide" evidence="2">
    <location>
        <begin position="1"/>
        <end position="16"/>
    </location>
</feature>
<evidence type="ECO:0000256" key="2">
    <source>
        <dbReference type="SAM" id="SignalP"/>
    </source>
</evidence>
<evidence type="ECO:0000313" key="4">
    <source>
        <dbReference type="Proteomes" id="UP001497623"/>
    </source>
</evidence>
<dbReference type="EMBL" id="CAXKWB010004973">
    <property type="protein sequence ID" value="CAL4075984.1"/>
    <property type="molecule type" value="Genomic_DNA"/>
</dbReference>
<feature type="transmembrane region" description="Helical" evidence="1">
    <location>
        <begin position="74"/>
        <end position="97"/>
    </location>
</feature>
<name>A0AAV2Q8X8_MEGNR</name>
<dbReference type="Proteomes" id="UP001497623">
    <property type="component" value="Unassembled WGS sequence"/>
</dbReference>
<feature type="transmembrane region" description="Helical" evidence="1">
    <location>
        <begin position="109"/>
        <end position="131"/>
    </location>
</feature>
<evidence type="ECO:0000313" key="3">
    <source>
        <dbReference type="EMBL" id="CAL4075984.1"/>
    </source>
</evidence>
<accession>A0AAV2Q8X8</accession>
<organism evidence="3 4">
    <name type="scientific">Meganyctiphanes norvegica</name>
    <name type="common">Northern krill</name>
    <name type="synonym">Thysanopoda norvegica</name>
    <dbReference type="NCBI Taxonomy" id="48144"/>
    <lineage>
        <taxon>Eukaryota</taxon>
        <taxon>Metazoa</taxon>
        <taxon>Ecdysozoa</taxon>
        <taxon>Arthropoda</taxon>
        <taxon>Crustacea</taxon>
        <taxon>Multicrustacea</taxon>
        <taxon>Malacostraca</taxon>
        <taxon>Eumalacostraca</taxon>
        <taxon>Eucarida</taxon>
        <taxon>Euphausiacea</taxon>
        <taxon>Euphausiidae</taxon>
        <taxon>Meganyctiphanes</taxon>
    </lineage>
</organism>
<dbReference type="AlphaFoldDB" id="A0AAV2Q8X8"/>
<sequence length="171" mass="17952">MKYLILCTLLFGAAFAAEDDIEIEERTLNLTETVSSINDVINALTGNTLGLNETKITETLEAFGLNGGSGATGAAATAAAVVTAISAVKTAALALIAGPLTIANQILSVIGLVLLIVFLVDGGDFLSLVGLSDQDFAFRSLPSSWSFSDVINNRMINNLSDMVYKAIEKYD</sequence>
<keyword evidence="1" id="KW-0812">Transmembrane</keyword>
<gene>
    <name evidence="3" type="ORF">MNOR_LOCUS10025</name>
</gene>
<keyword evidence="1" id="KW-0472">Membrane</keyword>
<protein>
    <submittedName>
        <fullName evidence="3">Uncharacterized protein</fullName>
    </submittedName>
</protein>
<reference evidence="3 4" key="1">
    <citation type="submission" date="2024-05" db="EMBL/GenBank/DDBJ databases">
        <authorList>
            <person name="Wallberg A."/>
        </authorList>
    </citation>
    <scope>NUCLEOTIDE SEQUENCE [LARGE SCALE GENOMIC DNA]</scope>
</reference>
<evidence type="ECO:0000256" key="1">
    <source>
        <dbReference type="SAM" id="Phobius"/>
    </source>
</evidence>
<feature type="chain" id="PRO_5043797133" evidence="2">
    <location>
        <begin position="17"/>
        <end position="171"/>
    </location>
</feature>
<keyword evidence="4" id="KW-1185">Reference proteome</keyword>
<comment type="caution">
    <text evidence="3">The sequence shown here is derived from an EMBL/GenBank/DDBJ whole genome shotgun (WGS) entry which is preliminary data.</text>
</comment>
<keyword evidence="2" id="KW-0732">Signal</keyword>
<keyword evidence="1" id="KW-1133">Transmembrane helix</keyword>
<proteinExistence type="predicted"/>